<dbReference type="AlphaFoldDB" id="A0A0B0PAD6"/>
<keyword evidence="2" id="KW-1185">Reference proteome</keyword>
<sequence>MCDTRSCYTAVCPLVLKFKSSQYALHGLTHERVTWPCGINQYTVQV</sequence>
<protein>
    <submittedName>
        <fullName evidence="1">Uncharacterized protein</fullName>
    </submittedName>
</protein>
<evidence type="ECO:0000313" key="2">
    <source>
        <dbReference type="Proteomes" id="UP000032142"/>
    </source>
</evidence>
<gene>
    <name evidence="1" type="ORF">F383_09191</name>
</gene>
<reference evidence="2" key="1">
    <citation type="submission" date="2014-09" db="EMBL/GenBank/DDBJ databases">
        <authorList>
            <person name="Mudge J."/>
            <person name="Ramaraj T."/>
            <person name="Lindquist I.E."/>
            <person name="Bharti A.K."/>
            <person name="Sundararajan A."/>
            <person name="Cameron C.T."/>
            <person name="Woodward J.E."/>
            <person name="May G.D."/>
            <person name="Brubaker C."/>
            <person name="Broadhvest J."/>
            <person name="Wilkins T.A."/>
        </authorList>
    </citation>
    <scope>NUCLEOTIDE SEQUENCE</scope>
    <source>
        <strain evidence="2">cv. AKA8401</strain>
    </source>
</reference>
<dbReference type="Proteomes" id="UP000032142">
    <property type="component" value="Unassembled WGS sequence"/>
</dbReference>
<dbReference type="EMBL" id="KN419802">
    <property type="protein sequence ID" value="KHG21840.1"/>
    <property type="molecule type" value="Genomic_DNA"/>
</dbReference>
<accession>A0A0B0PAD6</accession>
<evidence type="ECO:0000313" key="1">
    <source>
        <dbReference type="EMBL" id="KHG21840.1"/>
    </source>
</evidence>
<organism evidence="1 2">
    <name type="scientific">Gossypium arboreum</name>
    <name type="common">Tree cotton</name>
    <name type="synonym">Gossypium nanking</name>
    <dbReference type="NCBI Taxonomy" id="29729"/>
    <lineage>
        <taxon>Eukaryota</taxon>
        <taxon>Viridiplantae</taxon>
        <taxon>Streptophyta</taxon>
        <taxon>Embryophyta</taxon>
        <taxon>Tracheophyta</taxon>
        <taxon>Spermatophyta</taxon>
        <taxon>Magnoliopsida</taxon>
        <taxon>eudicotyledons</taxon>
        <taxon>Gunneridae</taxon>
        <taxon>Pentapetalae</taxon>
        <taxon>rosids</taxon>
        <taxon>malvids</taxon>
        <taxon>Malvales</taxon>
        <taxon>Malvaceae</taxon>
        <taxon>Malvoideae</taxon>
        <taxon>Gossypium</taxon>
    </lineage>
</organism>
<name>A0A0B0PAD6_GOSAR</name>
<proteinExistence type="predicted"/>